<gene>
    <name evidence="2" type="ORF">V144x_30620</name>
</gene>
<name>A0A517VX45_9PLAN</name>
<dbReference type="Gene3D" id="2.60.120.1060">
    <property type="entry name" value="NPCBM/NEW2 domain"/>
    <property type="match status" value="1"/>
</dbReference>
<sequence length="607" mass="68417">MFLKISMNQISRLIPMVGYTLSITICSSVFADQIILYDGKKISGEIRSIDSKSMTVQVGNSSKKINIFDVTSYDFIQPALPKDMSQLLIDGEKPSYSKGPRTGKVKLRKGFHRFTLPYYHTVGFAKLNISMSGPNIKKAAVPQGMLYRVDDKVRAIPSQKYQVDKEGYRLPLEIKKAQSSIAYRLMEWKPPKTVKSIHDLKYIPVKKYGTIPRLALLTRRSAIHFGFVYEGLLRITKDGEYTFYIETDKNSKAKFFVGAYPRELYNQAKSRKHSGWRVTFSQQGELTGNITAWTKDEATFRFQVADKEIDVALKPEALHELWKIQTDKKKNWRADRKGESKVEDSAYVLTKDGNVHRVSGEVIGVKEQSLLFKYQEQEREVNLDRIVGLVLHKNRLKKESSLLLRSVVSVTGGSKIPGEVSFDKGSDVCIKMPWGNQLSLSKANIAGIKTVNARSVPLTELIPQSVEQVPFFNQTYPFQVNKSFSGLPLQIGKKVFQKGLCVHSKTKLVYSLGKNFERFHSTIGLQNGSGHLGNVDVTITADGKTIYEKKEFTITTKQEPLSLDITGCETLTLTVDFGKGQNVGDRFVWGDPKLIRATPKELTAVKN</sequence>
<dbReference type="SUPFAM" id="SSF49785">
    <property type="entry name" value="Galactose-binding domain-like"/>
    <property type="match status" value="1"/>
</dbReference>
<proteinExistence type="predicted"/>
<dbReference type="Proteomes" id="UP000318704">
    <property type="component" value="Chromosome"/>
</dbReference>
<accession>A0A517VX45</accession>
<dbReference type="AlphaFoldDB" id="A0A517VX45"/>
<evidence type="ECO:0000313" key="2">
    <source>
        <dbReference type="EMBL" id="QDT97583.1"/>
    </source>
</evidence>
<dbReference type="InterPro" id="IPR013222">
    <property type="entry name" value="Glyco_hyd_98_carb-bd"/>
</dbReference>
<dbReference type="InterPro" id="IPR008979">
    <property type="entry name" value="Galactose-bd-like_sf"/>
</dbReference>
<reference evidence="2 3" key="1">
    <citation type="submission" date="2019-03" db="EMBL/GenBank/DDBJ databases">
        <title>Deep-cultivation of Planctomycetes and their phenomic and genomic characterization uncovers novel biology.</title>
        <authorList>
            <person name="Wiegand S."/>
            <person name="Jogler M."/>
            <person name="Boedeker C."/>
            <person name="Pinto D."/>
            <person name="Vollmers J."/>
            <person name="Rivas-Marin E."/>
            <person name="Kohn T."/>
            <person name="Peeters S.H."/>
            <person name="Heuer A."/>
            <person name="Rast P."/>
            <person name="Oberbeckmann S."/>
            <person name="Bunk B."/>
            <person name="Jeske O."/>
            <person name="Meyerdierks A."/>
            <person name="Storesund J.E."/>
            <person name="Kallscheuer N."/>
            <person name="Luecker S."/>
            <person name="Lage O.M."/>
            <person name="Pohl T."/>
            <person name="Merkel B.J."/>
            <person name="Hornburger P."/>
            <person name="Mueller R.-W."/>
            <person name="Bruemmer F."/>
            <person name="Labrenz M."/>
            <person name="Spormann A.M."/>
            <person name="Op den Camp H."/>
            <person name="Overmann J."/>
            <person name="Amann R."/>
            <person name="Jetten M.S.M."/>
            <person name="Mascher T."/>
            <person name="Medema M.H."/>
            <person name="Devos D.P."/>
            <person name="Kaster A.-K."/>
            <person name="Ovreas L."/>
            <person name="Rohde M."/>
            <person name="Galperin M.Y."/>
            <person name="Jogler C."/>
        </authorList>
    </citation>
    <scope>NUCLEOTIDE SEQUENCE [LARGE SCALE GENOMIC DNA]</scope>
    <source>
        <strain evidence="2 3">V144</strain>
    </source>
</reference>
<evidence type="ECO:0000259" key="1">
    <source>
        <dbReference type="SMART" id="SM00776"/>
    </source>
</evidence>
<dbReference type="Pfam" id="PF08305">
    <property type="entry name" value="NPCBM"/>
    <property type="match status" value="1"/>
</dbReference>
<dbReference type="KEGG" id="gaw:V144x_30620"/>
<dbReference type="InterPro" id="IPR038637">
    <property type="entry name" value="NPCBM_sf"/>
</dbReference>
<feature type="domain" description="Glycosyl hydrolase family 98 putative carbohydrate-binding module" evidence="1">
    <location>
        <begin position="452"/>
        <end position="596"/>
    </location>
</feature>
<organism evidence="2 3">
    <name type="scientific">Gimesia aquarii</name>
    <dbReference type="NCBI Taxonomy" id="2527964"/>
    <lineage>
        <taxon>Bacteria</taxon>
        <taxon>Pseudomonadati</taxon>
        <taxon>Planctomycetota</taxon>
        <taxon>Planctomycetia</taxon>
        <taxon>Planctomycetales</taxon>
        <taxon>Planctomycetaceae</taxon>
        <taxon>Gimesia</taxon>
    </lineage>
</organism>
<protein>
    <submittedName>
        <fullName evidence="2">NPCBM/NEW2 domain protein</fullName>
    </submittedName>
</protein>
<dbReference type="EMBL" id="CP037920">
    <property type="protein sequence ID" value="QDT97583.1"/>
    <property type="molecule type" value="Genomic_DNA"/>
</dbReference>
<dbReference type="SMART" id="SM00776">
    <property type="entry name" value="NPCBM"/>
    <property type="match status" value="1"/>
</dbReference>
<evidence type="ECO:0000313" key="3">
    <source>
        <dbReference type="Proteomes" id="UP000318704"/>
    </source>
</evidence>